<keyword evidence="5" id="KW-1185">Reference proteome</keyword>
<protein>
    <submittedName>
        <fullName evidence="4">Acetyl esterase/lipase</fullName>
    </submittedName>
</protein>
<evidence type="ECO:0000313" key="5">
    <source>
        <dbReference type="Proteomes" id="UP000545037"/>
    </source>
</evidence>
<evidence type="ECO:0000313" key="4">
    <source>
        <dbReference type="EMBL" id="MBB5746594.1"/>
    </source>
</evidence>
<dbReference type="GO" id="GO:0004806">
    <property type="term" value="F:triacylglycerol lipase activity"/>
    <property type="evidence" value="ECO:0007669"/>
    <property type="project" value="TreeGrafter"/>
</dbReference>
<organism evidence="4 5">
    <name type="scientific">Brevundimonas variabilis</name>
    <dbReference type="NCBI Taxonomy" id="74312"/>
    <lineage>
        <taxon>Bacteria</taxon>
        <taxon>Pseudomonadati</taxon>
        <taxon>Pseudomonadota</taxon>
        <taxon>Alphaproteobacteria</taxon>
        <taxon>Caulobacterales</taxon>
        <taxon>Caulobacteraceae</taxon>
        <taxon>Brevundimonas</taxon>
    </lineage>
</organism>
<dbReference type="PANTHER" id="PTHR48081">
    <property type="entry name" value="AB HYDROLASE SUPERFAMILY PROTEIN C4A8.06C"/>
    <property type="match status" value="1"/>
</dbReference>
<evidence type="ECO:0000259" key="3">
    <source>
        <dbReference type="Pfam" id="PF07859"/>
    </source>
</evidence>
<evidence type="ECO:0000256" key="1">
    <source>
        <dbReference type="ARBA" id="ARBA00010515"/>
    </source>
</evidence>
<comment type="caution">
    <text evidence="4">The sequence shown here is derived from an EMBL/GenBank/DDBJ whole genome shotgun (WGS) entry which is preliminary data.</text>
</comment>
<dbReference type="InterPro" id="IPR029058">
    <property type="entry name" value="AB_hydrolase_fold"/>
</dbReference>
<dbReference type="Proteomes" id="UP000545037">
    <property type="component" value="Unassembled WGS sequence"/>
</dbReference>
<dbReference type="Gene3D" id="3.40.50.1820">
    <property type="entry name" value="alpha/beta hydrolase"/>
    <property type="match status" value="1"/>
</dbReference>
<feature type="domain" description="Alpha/beta hydrolase fold-3" evidence="3">
    <location>
        <begin position="71"/>
        <end position="270"/>
    </location>
</feature>
<keyword evidence="2" id="KW-0378">Hydrolase</keyword>
<dbReference type="PROSITE" id="PS01173">
    <property type="entry name" value="LIPASE_GDXG_HIS"/>
    <property type="match status" value="1"/>
</dbReference>
<reference evidence="4 5" key="1">
    <citation type="submission" date="2020-08" db="EMBL/GenBank/DDBJ databases">
        <title>Genomic Encyclopedia of Type Strains, Phase IV (KMG-IV): sequencing the most valuable type-strain genomes for metagenomic binning, comparative biology and taxonomic classification.</title>
        <authorList>
            <person name="Goeker M."/>
        </authorList>
    </citation>
    <scope>NUCLEOTIDE SEQUENCE [LARGE SCALE GENOMIC DNA]</scope>
    <source>
        <strain evidence="4 5">DSM 4737</strain>
    </source>
</reference>
<dbReference type="PANTHER" id="PTHR48081:SF30">
    <property type="entry name" value="ACETYL-HYDROLASE LIPR-RELATED"/>
    <property type="match status" value="1"/>
</dbReference>
<dbReference type="RefSeq" id="WP_183213543.1">
    <property type="nucleotide sequence ID" value="NZ_JACHOR010000003.1"/>
</dbReference>
<dbReference type="InterPro" id="IPR050300">
    <property type="entry name" value="GDXG_lipolytic_enzyme"/>
</dbReference>
<comment type="similarity">
    <text evidence="1">Belongs to the 'GDXG' lipolytic enzyme family.</text>
</comment>
<dbReference type="Pfam" id="PF07859">
    <property type="entry name" value="Abhydrolase_3"/>
    <property type="match status" value="1"/>
</dbReference>
<proteinExistence type="inferred from homology"/>
<evidence type="ECO:0000256" key="2">
    <source>
        <dbReference type="ARBA" id="ARBA00022801"/>
    </source>
</evidence>
<dbReference type="EMBL" id="JACHOR010000003">
    <property type="protein sequence ID" value="MBB5746594.1"/>
    <property type="molecule type" value="Genomic_DNA"/>
</dbReference>
<name>A0A7W9FGM1_9CAUL</name>
<accession>A0A7W9FGM1</accession>
<gene>
    <name evidence="4" type="ORF">GGR13_002198</name>
</gene>
<sequence>MVSPAIQAAADLLRHRRARAEALHLTLPQRRAAFEANAELLLAATDIDVEAGVFAGVAGERLNGAATGGTLLYLHGGGYCVGSPRTHRELAGRLARSANRVGVVPDYRLAPEHPFPAGLDDAFAVYRSLCETEGAPPTLAGDSAGGGLALALLLRLREDGLPLPPRVAVLSPWTDLTLGGASIRDRAGRDPYMSEAVLTAFADAYAPVGDRRRPLVSPLHADLSGFPLLWIEVGSEEVLFDDAARLHDRARADGVEATLFVGEGLFHVWQAVPGAPEALAASDRIGSFLSGSQT</sequence>
<dbReference type="InterPro" id="IPR002168">
    <property type="entry name" value="Lipase_GDXG_HIS_AS"/>
</dbReference>
<dbReference type="AlphaFoldDB" id="A0A7W9FGM1"/>
<dbReference type="InterPro" id="IPR013094">
    <property type="entry name" value="AB_hydrolase_3"/>
</dbReference>
<dbReference type="SUPFAM" id="SSF53474">
    <property type="entry name" value="alpha/beta-Hydrolases"/>
    <property type="match status" value="1"/>
</dbReference>